<reference evidence="2" key="1">
    <citation type="submission" date="2021-05" db="EMBL/GenBank/DDBJ databases">
        <authorList>
            <person name="Alioto T."/>
            <person name="Alioto T."/>
            <person name="Gomez Garrido J."/>
        </authorList>
    </citation>
    <scope>NUCLEOTIDE SEQUENCE</scope>
</reference>
<evidence type="ECO:0000256" key="1">
    <source>
        <dbReference type="SAM" id="MobiDB-lite"/>
    </source>
</evidence>
<dbReference type="EMBL" id="HBUF01211825">
    <property type="protein sequence ID" value="CAG6665796.1"/>
    <property type="molecule type" value="Transcribed_RNA"/>
</dbReference>
<feature type="region of interest" description="Disordered" evidence="1">
    <location>
        <begin position="78"/>
        <end position="106"/>
    </location>
</feature>
<dbReference type="AlphaFoldDB" id="A0A8D8S9W8"/>
<name>A0A8D8S9W8_9HEMI</name>
<protein>
    <submittedName>
        <fullName evidence="2">Uncharacterized protein</fullName>
    </submittedName>
</protein>
<accession>A0A8D8S9W8</accession>
<evidence type="ECO:0000313" key="2">
    <source>
        <dbReference type="EMBL" id="CAG6665796.1"/>
    </source>
</evidence>
<proteinExistence type="predicted"/>
<organism evidence="2">
    <name type="scientific">Cacopsylla melanoneura</name>
    <dbReference type="NCBI Taxonomy" id="428564"/>
    <lineage>
        <taxon>Eukaryota</taxon>
        <taxon>Metazoa</taxon>
        <taxon>Ecdysozoa</taxon>
        <taxon>Arthropoda</taxon>
        <taxon>Hexapoda</taxon>
        <taxon>Insecta</taxon>
        <taxon>Pterygota</taxon>
        <taxon>Neoptera</taxon>
        <taxon>Paraneoptera</taxon>
        <taxon>Hemiptera</taxon>
        <taxon>Sternorrhyncha</taxon>
        <taxon>Psylloidea</taxon>
        <taxon>Psyllidae</taxon>
        <taxon>Psyllinae</taxon>
        <taxon>Cacopsylla</taxon>
    </lineage>
</organism>
<sequence length="106" mass="11975">MCTQQVQIFPPRKTLIKQKCSEPLKSTKGKRLLKPECSKSLNFNKEQQSTTHERIESLNCKKQKQIINTQALTLLTNENESLTRKDSKSLNSNKGKPHSHATAASP</sequence>